<dbReference type="Pfam" id="PF13517">
    <property type="entry name" value="FG-GAP_3"/>
    <property type="match status" value="2"/>
</dbReference>
<feature type="compositionally biased region" description="Basic and acidic residues" evidence="2">
    <location>
        <begin position="604"/>
        <end position="620"/>
    </location>
</feature>
<dbReference type="InterPro" id="IPR027039">
    <property type="entry name" value="Crtac1"/>
</dbReference>
<evidence type="ECO:0000256" key="1">
    <source>
        <dbReference type="ARBA" id="ARBA00022729"/>
    </source>
</evidence>
<keyword evidence="3" id="KW-0812">Transmembrane</keyword>
<sequence>MTVAKNWIRRNSPGIVALALMVGTFYAVRLPESSAAEVDKLAKDFAFEPMSIAMPAGFDKQEIRKVNKAYRHIDAWISSVGAGIAVNDLDGDGLANDLCVNDVRIDQAVVTPAPTREDAYEPFALDPAPLGVSETMAPMGCMPGDYNEDGAMDLLVYYWGRTPVLFMNKGDKDRPLTAASFTPAELLPGKPGRTYTGPLWNSNAAAVADFDGDGHDDIYIGNYFPDSPVLDPTKDGDVTMNSSLSHAQNGGGGHFFRWTEDGYEKVDDAIPQGLNKGWTLGASAADLDGDRLPEVFLAHDFGTSALLHNTSTPGRIRFAEVKAVHSPTVPKSKELGRSSFKGMGVDFGDLDHDGQYDMFVSNITTSFGIQESNFAFIDTTGSRSELRGRFLDGEAPYKDRSSGLGLAWSGWGWDVKTGDFDNNGDLEITQALGFVKGKNNRWPQLQELATANDALVANPQWWPNVRQGDDLAGSQRMRFFAKDPDTGRYHNLSGALGIGEPIPTRGIATGGRRRRRPPRPGGRPPVGRSGLPPQRQREPRRPPGPEADPPGRLPRGRRGGLCRTARRHQAHHAPGRRRRSLRQAQHRRPHRAGQGRPHPRTRRDHLARPDRRGPHAEAEAHPGLARPAAGHRGQGEVTMSAPHPAARHNPKVTTALRRFAISISVLNIFGYTVLGFEQPWIWPFVALATGYTLEIVLELLGARAEGRAPRFTGGGFKGLVEFLFPAHITSLAVNMLSYVNDKMWVMVFGVVVAVGTKWVLRAPVKGRMRHYMNPSNFGIAVILVLFPWASIAPPYQFTEYLDGGFDWLVPAIIITLGTMLNAKLTERMWLILAWVGGFALQAVIRGLLFDTSVPAALAMMTGVAFVLFTNYMITDPGTTPSSKWGQIAFGGSVAALYGVLTAMSVAYGLFFATALVCAVRGAFLWTADIVARRRAEEALALASVTRTAASAPADGDGASCACPADACTCPAPANAEAAPSNKTPVAA</sequence>
<feature type="transmembrane region" description="Helical" evidence="3">
    <location>
        <begin position="804"/>
        <end position="822"/>
    </location>
</feature>
<evidence type="ECO:0008006" key="6">
    <source>
        <dbReference type="Google" id="ProtNLM"/>
    </source>
</evidence>
<reference evidence="5" key="1">
    <citation type="journal article" date="2019" name="Int. J. Syst. Evol. Microbiol.">
        <title>The Global Catalogue of Microorganisms (GCM) 10K type strain sequencing project: providing services to taxonomists for standard genome sequencing and annotation.</title>
        <authorList>
            <consortium name="The Broad Institute Genomics Platform"/>
            <consortium name="The Broad Institute Genome Sequencing Center for Infectious Disease"/>
            <person name="Wu L."/>
            <person name="Ma J."/>
        </authorList>
    </citation>
    <scope>NUCLEOTIDE SEQUENCE [LARGE SCALE GENOMIC DNA]</scope>
    <source>
        <strain evidence="5">JCM 4816</strain>
    </source>
</reference>
<proteinExistence type="predicted"/>
<keyword evidence="1" id="KW-0732">Signal</keyword>
<organism evidence="4 5">
    <name type="scientific">Streptomyces prasinosporus</name>
    <dbReference type="NCBI Taxonomy" id="68256"/>
    <lineage>
        <taxon>Bacteria</taxon>
        <taxon>Bacillati</taxon>
        <taxon>Actinomycetota</taxon>
        <taxon>Actinomycetes</taxon>
        <taxon>Kitasatosporales</taxon>
        <taxon>Streptomycetaceae</taxon>
        <taxon>Streptomyces</taxon>
        <taxon>Streptomyces albogriseolus group</taxon>
    </lineage>
</organism>
<dbReference type="PANTHER" id="PTHR16026">
    <property type="entry name" value="CARTILAGE ACIDIC PROTEIN 1"/>
    <property type="match status" value="1"/>
</dbReference>
<dbReference type="Proteomes" id="UP001501455">
    <property type="component" value="Unassembled WGS sequence"/>
</dbReference>
<feature type="transmembrane region" description="Helical" evidence="3">
    <location>
        <begin position="718"/>
        <end position="737"/>
    </location>
</feature>
<dbReference type="Gene3D" id="2.130.10.130">
    <property type="entry name" value="Integrin alpha, N-terminal"/>
    <property type="match status" value="1"/>
</dbReference>
<feature type="region of interest" description="Disordered" evidence="2">
    <location>
        <begin position="493"/>
        <end position="648"/>
    </location>
</feature>
<dbReference type="SUPFAM" id="SSF69318">
    <property type="entry name" value="Integrin alpha N-terminal domain"/>
    <property type="match status" value="1"/>
</dbReference>
<dbReference type="PANTHER" id="PTHR16026:SF0">
    <property type="entry name" value="CARTILAGE ACIDIC PROTEIN 1"/>
    <property type="match status" value="1"/>
</dbReference>
<evidence type="ECO:0000313" key="5">
    <source>
        <dbReference type="Proteomes" id="UP001501455"/>
    </source>
</evidence>
<gene>
    <name evidence="4" type="ORF">GCM10019016_071620</name>
</gene>
<keyword evidence="3" id="KW-1133">Transmembrane helix</keyword>
<accession>A0ABP6TY65</accession>
<feature type="transmembrane region" description="Helical" evidence="3">
    <location>
        <begin position="772"/>
        <end position="792"/>
    </location>
</feature>
<comment type="caution">
    <text evidence="4">The sequence shown here is derived from an EMBL/GenBank/DDBJ whole genome shotgun (WGS) entry which is preliminary data.</text>
</comment>
<evidence type="ECO:0000256" key="2">
    <source>
        <dbReference type="SAM" id="MobiDB-lite"/>
    </source>
</evidence>
<protein>
    <recommendedName>
        <fullName evidence="6">VCBS repeat-containing protein</fullName>
    </recommendedName>
</protein>
<feature type="transmembrane region" description="Helical" evidence="3">
    <location>
        <begin position="680"/>
        <end position="697"/>
    </location>
</feature>
<dbReference type="InterPro" id="IPR028994">
    <property type="entry name" value="Integrin_alpha_N"/>
</dbReference>
<feature type="transmembrane region" description="Helical" evidence="3">
    <location>
        <begin position="884"/>
        <end position="900"/>
    </location>
</feature>
<dbReference type="EMBL" id="BAAAXF010000051">
    <property type="protein sequence ID" value="GAA3500057.1"/>
    <property type="molecule type" value="Genomic_DNA"/>
</dbReference>
<evidence type="ECO:0000256" key="3">
    <source>
        <dbReference type="SAM" id="Phobius"/>
    </source>
</evidence>
<keyword evidence="3" id="KW-0472">Membrane</keyword>
<feature type="transmembrane region" description="Helical" evidence="3">
    <location>
        <begin position="829"/>
        <end position="848"/>
    </location>
</feature>
<keyword evidence="5" id="KW-1185">Reference proteome</keyword>
<feature type="transmembrane region" description="Helical" evidence="3">
    <location>
        <begin position="743"/>
        <end position="760"/>
    </location>
</feature>
<feature type="compositionally biased region" description="Basic residues" evidence="2">
    <location>
        <begin position="554"/>
        <end position="603"/>
    </location>
</feature>
<feature type="transmembrane region" description="Helical" evidence="3">
    <location>
        <begin position="854"/>
        <end position="872"/>
    </location>
</feature>
<evidence type="ECO:0000313" key="4">
    <source>
        <dbReference type="EMBL" id="GAA3500057.1"/>
    </source>
</evidence>
<name>A0ABP6TY65_9ACTN</name>
<dbReference type="InterPro" id="IPR013517">
    <property type="entry name" value="FG-GAP"/>
</dbReference>
<feature type="compositionally biased region" description="Low complexity" evidence="2">
    <location>
        <begin position="525"/>
        <end position="534"/>
    </location>
</feature>